<reference evidence="2" key="1">
    <citation type="journal article" date="2022" name="Nat. Commun.">
        <title>Chromosome evolution and the genetic basis of agronomically important traits in greater yam.</title>
        <authorList>
            <person name="Bredeson J.V."/>
            <person name="Lyons J.B."/>
            <person name="Oniyinde I.O."/>
            <person name="Okereke N.R."/>
            <person name="Kolade O."/>
            <person name="Nnabue I."/>
            <person name="Nwadili C.O."/>
            <person name="Hribova E."/>
            <person name="Parker M."/>
            <person name="Nwogha J."/>
            <person name="Shu S."/>
            <person name="Carlson J."/>
            <person name="Kariba R."/>
            <person name="Muthemba S."/>
            <person name="Knop K."/>
            <person name="Barton G.J."/>
            <person name="Sherwood A.V."/>
            <person name="Lopez-Montes A."/>
            <person name="Asiedu R."/>
            <person name="Jamnadass R."/>
            <person name="Muchugi A."/>
            <person name="Goodstein D."/>
            <person name="Egesi C.N."/>
            <person name="Featherston J."/>
            <person name="Asfaw A."/>
            <person name="Simpson G.G."/>
            <person name="Dolezel J."/>
            <person name="Hendre P.S."/>
            <person name="Van Deynze A."/>
            <person name="Kumar P.L."/>
            <person name="Obidiegwu J.E."/>
            <person name="Bhattacharjee R."/>
            <person name="Rokhsar D.S."/>
        </authorList>
    </citation>
    <scope>NUCLEOTIDE SEQUENCE [LARGE SCALE GENOMIC DNA]</scope>
    <source>
        <strain evidence="2">cv. TDa95/00328</strain>
    </source>
</reference>
<keyword evidence="2" id="KW-1185">Reference proteome</keyword>
<comment type="caution">
    <text evidence="1">The sequence shown here is derived from an EMBL/GenBank/DDBJ whole genome shotgun (WGS) entry which is preliminary data.</text>
</comment>
<proteinExistence type="predicted"/>
<name>A0ACB7U8C4_DIOAL</name>
<protein>
    <submittedName>
        <fullName evidence="1">Uncharacterized protein</fullName>
    </submittedName>
</protein>
<dbReference type="Proteomes" id="UP000827976">
    <property type="component" value="Chromosome 18"/>
</dbReference>
<gene>
    <name evidence="1" type="ORF">IHE45_18G082700</name>
</gene>
<dbReference type="EMBL" id="CM037028">
    <property type="protein sequence ID" value="KAH7656567.1"/>
    <property type="molecule type" value="Genomic_DNA"/>
</dbReference>
<sequence>MATPPPPSSSAPDPVAAAAAAPIIAGVNPSKPYPQIFSPTAAASGAEPLIGKPLNPPPPGPPSQAVVFSIPRGIPFRSRPPIADQTVTVAGSAGYVRGAGQQTPLVAFATGQGRGPFMFPADQTGQRPPPASAVHMMRPPQPQAPFVIPRQARSAAPGAAAAGAPKSTTINAGPPKAGSFPAASPNPESNNCKERDKSNEDTVVTIQGRKVRIVDGGSDSLYALCRSWVRNGVPQEPQTTFGNGMKVLPRPLATSTFELDTDMSRSEGDNEVGDSGKQKHVGTGDHLSTDDLLQQHIKRAKRVRAELQKERLMRIDRCKQRLALLLPVPSELGKNLGHNDN</sequence>
<evidence type="ECO:0000313" key="2">
    <source>
        <dbReference type="Proteomes" id="UP000827976"/>
    </source>
</evidence>
<organism evidence="1 2">
    <name type="scientific">Dioscorea alata</name>
    <name type="common">Purple yam</name>
    <dbReference type="NCBI Taxonomy" id="55571"/>
    <lineage>
        <taxon>Eukaryota</taxon>
        <taxon>Viridiplantae</taxon>
        <taxon>Streptophyta</taxon>
        <taxon>Embryophyta</taxon>
        <taxon>Tracheophyta</taxon>
        <taxon>Spermatophyta</taxon>
        <taxon>Magnoliopsida</taxon>
        <taxon>Liliopsida</taxon>
        <taxon>Dioscoreales</taxon>
        <taxon>Dioscoreaceae</taxon>
        <taxon>Dioscorea</taxon>
    </lineage>
</organism>
<evidence type="ECO:0000313" key="1">
    <source>
        <dbReference type="EMBL" id="KAH7656567.1"/>
    </source>
</evidence>
<accession>A0ACB7U8C4</accession>